<sequence>MYEIWALAIILFWEVILIVVFSNKGLILIITTTVLLLFFIYTLFSIEKSYYLCAAYFLIFPEKYYHIFFPGVPISFYWIIGYPLFLLSVLYWIIFLFKHRIGLKFGILDKTITGLFLSITIAAVSGILQGHKFEYLRLEMLPLSLHLAYFIFLYSPLKDNPRRFYDFIAFCALIIAFEFIDSMLKFWGQIFLVRIVSMHIHISQLAIAYLGAILIYASSKKRKTIAGILLPIILLSIAISQQRALWGATLVILVFLVAIFIYERRRRLKENYLKIFRISTAIVVILLGVYLIVNNITNNMLYNTIIARGQILFKFESLRYDASYRIRTAEIVEALRTIKNDFFLGKGLGAAVITRWRLTEHILVDNSYAYIYWKMGILGLVTFFLFYLTFFKRGLGLLQKKITEDERIYTIATLLNFISLFIVGLTNTCIILYRFIIVWAASIAIVESIARKYD</sequence>
<feature type="transmembrane region" description="Helical" evidence="1">
    <location>
        <begin position="190"/>
        <end position="217"/>
    </location>
</feature>
<dbReference type="PANTHER" id="PTHR37422">
    <property type="entry name" value="TEICHURONIC ACID BIOSYNTHESIS PROTEIN TUAE"/>
    <property type="match status" value="1"/>
</dbReference>
<comment type="caution">
    <text evidence="2">The sequence shown here is derived from an EMBL/GenBank/DDBJ whole genome shotgun (WGS) entry which is preliminary data.</text>
</comment>
<feature type="transmembrane region" description="Helical" evidence="1">
    <location>
        <begin position="107"/>
        <end position="128"/>
    </location>
</feature>
<accession>A0A7V0Z736</accession>
<feature type="transmembrane region" description="Helical" evidence="1">
    <location>
        <begin position="245"/>
        <end position="263"/>
    </location>
</feature>
<gene>
    <name evidence="2" type="ORF">ENP86_09480</name>
</gene>
<feature type="transmembrane region" description="Helical" evidence="1">
    <location>
        <begin position="431"/>
        <end position="450"/>
    </location>
</feature>
<protein>
    <recommendedName>
        <fullName evidence="3">O-antigen ligase domain-containing protein</fullName>
    </recommendedName>
</protein>
<dbReference type="EMBL" id="DSKY01000021">
    <property type="protein sequence ID" value="HDY59764.1"/>
    <property type="molecule type" value="Genomic_DNA"/>
</dbReference>
<dbReference type="AlphaFoldDB" id="A0A7V0Z736"/>
<feature type="transmembrane region" description="Helical" evidence="1">
    <location>
        <begin position="275"/>
        <end position="293"/>
    </location>
</feature>
<proteinExistence type="predicted"/>
<keyword evidence="1" id="KW-0812">Transmembrane</keyword>
<evidence type="ECO:0008006" key="3">
    <source>
        <dbReference type="Google" id="ProtNLM"/>
    </source>
</evidence>
<evidence type="ECO:0000313" key="2">
    <source>
        <dbReference type="EMBL" id="HDY59764.1"/>
    </source>
</evidence>
<feature type="transmembrane region" description="Helical" evidence="1">
    <location>
        <begin position="75"/>
        <end position="95"/>
    </location>
</feature>
<feature type="transmembrane region" description="Helical" evidence="1">
    <location>
        <begin position="408"/>
        <end position="425"/>
    </location>
</feature>
<feature type="transmembrane region" description="Helical" evidence="1">
    <location>
        <begin position="370"/>
        <end position="388"/>
    </location>
</feature>
<keyword evidence="1" id="KW-0472">Membrane</keyword>
<reference evidence="2" key="1">
    <citation type="journal article" date="2020" name="mSystems">
        <title>Genome- and Community-Level Interaction Insights into Carbon Utilization and Element Cycling Functions of Hydrothermarchaeota in Hydrothermal Sediment.</title>
        <authorList>
            <person name="Zhou Z."/>
            <person name="Liu Y."/>
            <person name="Xu W."/>
            <person name="Pan J."/>
            <person name="Luo Z.H."/>
            <person name="Li M."/>
        </authorList>
    </citation>
    <scope>NUCLEOTIDE SEQUENCE [LARGE SCALE GENOMIC DNA]</scope>
    <source>
        <strain evidence="2">SpSt-258</strain>
    </source>
</reference>
<dbReference type="PANTHER" id="PTHR37422:SF13">
    <property type="entry name" value="LIPOPOLYSACCHARIDE BIOSYNTHESIS PROTEIN PA4999-RELATED"/>
    <property type="match status" value="1"/>
</dbReference>
<feature type="transmembrane region" description="Helical" evidence="1">
    <location>
        <begin position="140"/>
        <end position="157"/>
    </location>
</feature>
<dbReference type="InterPro" id="IPR051533">
    <property type="entry name" value="WaaL-like"/>
</dbReference>
<organism evidence="2">
    <name type="scientific">candidate division WOR-3 bacterium</name>
    <dbReference type="NCBI Taxonomy" id="2052148"/>
    <lineage>
        <taxon>Bacteria</taxon>
        <taxon>Bacteria division WOR-3</taxon>
    </lineage>
</organism>
<name>A0A7V0Z736_UNCW3</name>
<feature type="transmembrane region" description="Helical" evidence="1">
    <location>
        <begin position="5"/>
        <end position="21"/>
    </location>
</feature>
<keyword evidence="1" id="KW-1133">Transmembrane helix</keyword>
<feature type="transmembrane region" description="Helical" evidence="1">
    <location>
        <begin position="164"/>
        <end position="184"/>
    </location>
</feature>
<feature type="transmembrane region" description="Helical" evidence="1">
    <location>
        <begin position="224"/>
        <end position="239"/>
    </location>
</feature>
<feature type="transmembrane region" description="Helical" evidence="1">
    <location>
        <begin position="27"/>
        <end position="44"/>
    </location>
</feature>
<evidence type="ECO:0000256" key="1">
    <source>
        <dbReference type="SAM" id="Phobius"/>
    </source>
</evidence>